<evidence type="ECO:0000313" key="3">
    <source>
        <dbReference type="EMBL" id="BCK55590.1"/>
    </source>
</evidence>
<dbReference type="PANTHER" id="PTHR43364:SF18">
    <property type="entry name" value="OXIDOREDUCTASE"/>
    <property type="match status" value="1"/>
</dbReference>
<dbReference type="GeneID" id="80347894"/>
<dbReference type="RefSeq" id="WP_187688672.1">
    <property type="nucleotide sequence ID" value="NZ_AP023396.1"/>
</dbReference>
<dbReference type="AlphaFoldDB" id="A0A7G1KKJ9"/>
<dbReference type="GO" id="GO:0016491">
    <property type="term" value="F:oxidoreductase activity"/>
    <property type="evidence" value="ECO:0007669"/>
    <property type="project" value="UniProtKB-KW"/>
</dbReference>
<proteinExistence type="predicted"/>
<dbReference type="Pfam" id="PF00248">
    <property type="entry name" value="Aldo_ket_red"/>
    <property type="match status" value="1"/>
</dbReference>
<protein>
    <submittedName>
        <fullName evidence="3">Oxidoreductase</fullName>
    </submittedName>
</protein>
<dbReference type="SUPFAM" id="SSF51430">
    <property type="entry name" value="NAD(P)-linked oxidoreductase"/>
    <property type="match status" value="1"/>
</dbReference>
<dbReference type="InterPro" id="IPR050523">
    <property type="entry name" value="AKR_Detox_Biosynth"/>
</dbReference>
<keyword evidence="1" id="KW-0560">Oxidoreductase</keyword>
<dbReference type="Gene3D" id="3.20.20.100">
    <property type="entry name" value="NADP-dependent oxidoreductase domain"/>
    <property type="match status" value="1"/>
</dbReference>
<name>A0A7G1KKJ9_9NOCA</name>
<dbReference type="InterPro" id="IPR020471">
    <property type="entry name" value="AKR"/>
</dbReference>
<dbReference type="EMBL" id="AP023396">
    <property type="protein sequence ID" value="BCK55590.1"/>
    <property type="molecule type" value="Genomic_DNA"/>
</dbReference>
<dbReference type="Proteomes" id="UP000516173">
    <property type="component" value="Chromosome"/>
</dbReference>
<evidence type="ECO:0000313" key="4">
    <source>
        <dbReference type="Proteomes" id="UP000516173"/>
    </source>
</evidence>
<reference evidence="3 4" key="1">
    <citation type="submission" date="2020-08" db="EMBL/GenBank/DDBJ databases">
        <title>Genome Sequencing of Nocardia wallacei strain FMUON74 and assembly.</title>
        <authorList>
            <person name="Toyokawa M."/>
            <person name="Uesaka K."/>
        </authorList>
    </citation>
    <scope>NUCLEOTIDE SEQUENCE [LARGE SCALE GENOMIC DNA]</scope>
    <source>
        <strain evidence="3 4">FMUON74</strain>
    </source>
</reference>
<dbReference type="PRINTS" id="PR00069">
    <property type="entry name" value="ALDKETRDTASE"/>
</dbReference>
<evidence type="ECO:0000256" key="1">
    <source>
        <dbReference type="ARBA" id="ARBA00023002"/>
    </source>
</evidence>
<organism evidence="3 4">
    <name type="scientific">Nocardia wallacei</name>
    <dbReference type="NCBI Taxonomy" id="480035"/>
    <lineage>
        <taxon>Bacteria</taxon>
        <taxon>Bacillati</taxon>
        <taxon>Actinomycetota</taxon>
        <taxon>Actinomycetes</taxon>
        <taxon>Mycobacteriales</taxon>
        <taxon>Nocardiaceae</taxon>
        <taxon>Nocardia</taxon>
    </lineage>
</organism>
<dbReference type="InterPro" id="IPR036812">
    <property type="entry name" value="NAD(P)_OxRdtase_dom_sf"/>
</dbReference>
<dbReference type="FunFam" id="3.20.20.100:FF:000004">
    <property type="entry name" value="Oxidoreductase, aldo/keto reductase"/>
    <property type="match status" value="1"/>
</dbReference>
<feature type="domain" description="NADP-dependent oxidoreductase" evidence="2">
    <location>
        <begin position="15"/>
        <end position="316"/>
    </location>
</feature>
<accession>A0A7G1KKJ9</accession>
<keyword evidence="4" id="KW-1185">Reference proteome</keyword>
<dbReference type="InterPro" id="IPR023210">
    <property type="entry name" value="NADP_OxRdtase_dom"/>
</dbReference>
<sequence length="343" mass="37509">MEFSTLGKTGLIVSRMAFGAMTFTAGNSDIDAVYKVGAELADELVGRALEAGINFFDTADGYAGGESEVLLGRALRARRDEVVIATKVGFRTGESLTQAGLSRRHIQWSIDQSLRRLGTDWVDVYIAHREDPFTPLEETLAALDDVVRSGKARYLGFSNWSPWKVAAAAEIQRANGLAPFTHGQMNYSLVGRDVERDVIPMMDRYGMGLTVWSPLASGFLSGKYTRESLRDPDNRLAGFDILPFDKEQGFALVERMRVIADKHDASVAQVALAWLLAQPAVTSVLLGASKLHQLEDNLGALDVRLSADEIAELSEAMPPAPVYPNWFIESMQDQPATEALGRG</sequence>
<dbReference type="PANTHER" id="PTHR43364">
    <property type="entry name" value="NADH-SPECIFIC METHYLGLYOXAL REDUCTASE-RELATED"/>
    <property type="match status" value="1"/>
</dbReference>
<dbReference type="KEGG" id="nwl:NWFMUON74_33620"/>
<dbReference type="CDD" id="cd19091">
    <property type="entry name" value="AKR_PsAKR"/>
    <property type="match status" value="1"/>
</dbReference>
<dbReference type="GO" id="GO:0005829">
    <property type="term" value="C:cytosol"/>
    <property type="evidence" value="ECO:0007669"/>
    <property type="project" value="UniProtKB-ARBA"/>
</dbReference>
<evidence type="ECO:0000259" key="2">
    <source>
        <dbReference type="Pfam" id="PF00248"/>
    </source>
</evidence>
<gene>
    <name evidence="3" type="ORF">NWFMUON74_33620</name>
</gene>